<protein>
    <submittedName>
        <fullName evidence="2">Uncharacterized protein</fullName>
    </submittedName>
</protein>
<feature type="compositionally biased region" description="Basic residues" evidence="1">
    <location>
        <begin position="20"/>
        <end position="32"/>
    </location>
</feature>
<name>A0A0F9J203_9ZZZZ</name>
<proteinExistence type="predicted"/>
<feature type="non-terminal residue" evidence="2">
    <location>
        <position position="32"/>
    </location>
</feature>
<accession>A0A0F9J203</accession>
<evidence type="ECO:0000313" key="2">
    <source>
        <dbReference type="EMBL" id="KKM63618.1"/>
    </source>
</evidence>
<evidence type="ECO:0000256" key="1">
    <source>
        <dbReference type="SAM" id="MobiDB-lite"/>
    </source>
</evidence>
<organism evidence="2">
    <name type="scientific">marine sediment metagenome</name>
    <dbReference type="NCBI Taxonomy" id="412755"/>
    <lineage>
        <taxon>unclassified sequences</taxon>
        <taxon>metagenomes</taxon>
        <taxon>ecological metagenomes</taxon>
    </lineage>
</organism>
<gene>
    <name evidence="2" type="ORF">LCGC14_1509580</name>
</gene>
<comment type="caution">
    <text evidence="2">The sequence shown here is derived from an EMBL/GenBank/DDBJ whole genome shotgun (WGS) entry which is preliminary data.</text>
</comment>
<dbReference type="AlphaFoldDB" id="A0A0F9J203"/>
<dbReference type="EMBL" id="LAZR01011064">
    <property type="protein sequence ID" value="KKM63618.1"/>
    <property type="molecule type" value="Genomic_DNA"/>
</dbReference>
<sequence>MGARKGLTGYTPAGATMPKHTLKSRLKKKQPK</sequence>
<reference evidence="2" key="1">
    <citation type="journal article" date="2015" name="Nature">
        <title>Complex archaea that bridge the gap between prokaryotes and eukaryotes.</title>
        <authorList>
            <person name="Spang A."/>
            <person name="Saw J.H."/>
            <person name="Jorgensen S.L."/>
            <person name="Zaremba-Niedzwiedzka K."/>
            <person name="Martijn J."/>
            <person name="Lind A.E."/>
            <person name="van Eijk R."/>
            <person name="Schleper C."/>
            <person name="Guy L."/>
            <person name="Ettema T.J."/>
        </authorList>
    </citation>
    <scope>NUCLEOTIDE SEQUENCE</scope>
</reference>
<feature type="region of interest" description="Disordered" evidence="1">
    <location>
        <begin position="1"/>
        <end position="32"/>
    </location>
</feature>